<feature type="compositionally biased region" description="Basic and acidic residues" evidence="1">
    <location>
        <begin position="12"/>
        <end position="22"/>
    </location>
</feature>
<accession>A0A6J7RUV5</accession>
<evidence type="ECO:0000256" key="1">
    <source>
        <dbReference type="SAM" id="MobiDB-lite"/>
    </source>
</evidence>
<protein>
    <submittedName>
        <fullName evidence="2">Unannotated protein</fullName>
    </submittedName>
</protein>
<dbReference type="AlphaFoldDB" id="A0A6J7RUV5"/>
<reference evidence="2" key="1">
    <citation type="submission" date="2020-05" db="EMBL/GenBank/DDBJ databases">
        <authorList>
            <person name="Chiriac C."/>
            <person name="Salcher M."/>
            <person name="Ghai R."/>
            <person name="Kavagutti S V."/>
        </authorList>
    </citation>
    <scope>NUCLEOTIDE SEQUENCE</scope>
</reference>
<gene>
    <name evidence="2" type="ORF">UFOPK4175_00473</name>
</gene>
<proteinExistence type="predicted"/>
<name>A0A6J7RUV5_9ZZZZ</name>
<dbReference type="EMBL" id="CAFBPX010000061">
    <property type="protein sequence ID" value="CAB5032392.1"/>
    <property type="molecule type" value="Genomic_DNA"/>
</dbReference>
<organism evidence="2">
    <name type="scientific">freshwater metagenome</name>
    <dbReference type="NCBI Taxonomy" id="449393"/>
    <lineage>
        <taxon>unclassified sequences</taxon>
        <taxon>metagenomes</taxon>
        <taxon>ecological metagenomes</taxon>
    </lineage>
</organism>
<sequence length="32" mass="3593">MNFELVPSKRSKQCESEADHMWPKSSSTVPVG</sequence>
<feature type="region of interest" description="Disordered" evidence="1">
    <location>
        <begin position="1"/>
        <end position="32"/>
    </location>
</feature>
<evidence type="ECO:0000313" key="2">
    <source>
        <dbReference type="EMBL" id="CAB5032392.1"/>
    </source>
</evidence>